<dbReference type="InterPro" id="IPR059101">
    <property type="entry name" value="NFACT-R_2"/>
</dbReference>
<evidence type="ECO:0000259" key="1">
    <source>
        <dbReference type="Pfam" id="PF18297"/>
    </source>
</evidence>
<sequence>MGRKLQQKPIKAVGLISGGLDSTLACKVIKDLGVDVYGVYFAMPWGCCNKTKALEAAEHIGIKFISMQLDERYLEIIRNPKHGHGSALNPCVDCRIHMFSRAAQYMKHIGADFIFTGEVLGQRPMSQQRHSMKWIEEGVGIEGRLLRPLSAQLLEPTIPEKEGLIDREKLLRISGRSRRDQMQFCKNLDVSQYTQPAGGCLLTDQHFARRMKDTLKYGYRNFRETVALQWGRHFRINDNFKATLGRKAEENESLLRYVHPDDYVMELQNKKGPTLILKGYKPTEEILSIAAGLIQYFSKFKNNNPEIMNYYLFTKKNIIKNIIATKLEESKITAMQI</sequence>
<dbReference type="PANTHER" id="PTHR11933">
    <property type="entry name" value="TRNA 5-METHYLAMINOMETHYL-2-THIOURIDYLATE -METHYLTRANSFERASE"/>
    <property type="match status" value="1"/>
</dbReference>
<organism evidence="2">
    <name type="scientific">hydrothermal vent metagenome</name>
    <dbReference type="NCBI Taxonomy" id="652676"/>
    <lineage>
        <taxon>unclassified sequences</taxon>
        <taxon>metagenomes</taxon>
        <taxon>ecological metagenomes</taxon>
    </lineage>
</organism>
<dbReference type="GO" id="GO:0032259">
    <property type="term" value="P:methylation"/>
    <property type="evidence" value="ECO:0007669"/>
    <property type="project" value="UniProtKB-KW"/>
</dbReference>
<dbReference type="Pfam" id="PF03054">
    <property type="entry name" value="tRNA_Me_trans"/>
    <property type="match status" value="1"/>
</dbReference>
<protein>
    <submittedName>
        <fullName evidence="2">Possible RNA methyltransferase aq_898</fullName>
    </submittedName>
</protein>
<dbReference type="GO" id="GO:0008168">
    <property type="term" value="F:methyltransferase activity"/>
    <property type="evidence" value="ECO:0007669"/>
    <property type="project" value="UniProtKB-KW"/>
</dbReference>
<name>A0A3B1DJ00_9ZZZZ</name>
<dbReference type="InterPro" id="IPR014729">
    <property type="entry name" value="Rossmann-like_a/b/a_fold"/>
</dbReference>
<accession>A0A3B1DJ00</accession>
<dbReference type="EMBL" id="UOGJ01000019">
    <property type="protein sequence ID" value="VAX34930.1"/>
    <property type="molecule type" value="Genomic_DNA"/>
</dbReference>
<evidence type="ECO:0000313" key="2">
    <source>
        <dbReference type="EMBL" id="VAX34930.1"/>
    </source>
</evidence>
<dbReference type="SUPFAM" id="SSF52402">
    <property type="entry name" value="Adenine nucleotide alpha hydrolases-like"/>
    <property type="match status" value="1"/>
</dbReference>
<dbReference type="PANTHER" id="PTHR11933:SF6">
    <property type="entry name" value="THIL AANH DOMAIN-CONTAINING PROTEIN"/>
    <property type="match status" value="1"/>
</dbReference>
<dbReference type="AlphaFoldDB" id="A0A3B1DJ00"/>
<reference evidence="2" key="1">
    <citation type="submission" date="2018-06" db="EMBL/GenBank/DDBJ databases">
        <authorList>
            <person name="Zhirakovskaya E."/>
        </authorList>
    </citation>
    <scope>NUCLEOTIDE SEQUENCE</scope>
</reference>
<gene>
    <name evidence="2" type="ORF">MNBD_UNCLBAC01-1213</name>
</gene>
<keyword evidence="2" id="KW-0489">Methyltransferase</keyword>
<feature type="domain" description="NFACT protein RNA binding" evidence="1">
    <location>
        <begin position="231"/>
        <end position="312"/>
    </location>
</feature>
<keyword evidence="2" id="KW-0808">Transferase</keyword>
<dbReference type="Gene3D" id="3.40.50.620">
    <property type="entry name" value="HUPs"/>
    <property type="match status" value="1"/>
</dbReference>
<proteinExistence type="predicted"/>
<dbReference type="Pfam" id="PF18297">
    <property type="entry name" value="NFACT-R_2"/>
    <property type="match status" value="1"/>
</dbReference>